<dbReference type="PROSITE" id="PS50102">
    <property type="entry name" value="RRM"/>
    <property type="match status" value="1"/>
</dbReference>
<dbReference type="EMBL" id="CM017691">
    <property type="protein sequence ID" value="TYH22536.1"/>
    <property type="molecule type" value="Genomic_DNA"/>
</dbReference>
<reference evidence="3 4" key="1">
    <citation type="submission" date="2019-06" db="EMBL/GenBank/DDBJ databases">
        <title>WGS assembly of Gossypium darwinii.</title>
        <authorList>
            <person name="Chen Z.J."/>
            <person name="Sreedasyam A."/>
            <person name="Ando A."/>
            <person name="Song Q."/>
            <person name="De L."/>
            <person name="Hulse-Kemp A."/>
            <person name="Ding M."/>
            <person name="Ye W."/>
            <person name="Kirkbride R."/>
            <person name="Jenkins J."/>
            <person name="Plott C."/>
            <person name="Lovell J."/>
            <person name="Lin Y.-M."/>
            <person name="Vaughn R."/>
            <person name="Liu B."/>
            <person name="Li W."/>
            <person name="Simpson S."/>
            <person name="Scheffler B."/>
            <person name="Saski C."/>
            <person name="Grover C."/>
            <person name="Hu G."/>
            <person name="Conover J."/>
            <person name="Carlson J."/>
            <person name="Shu S."/>
            <person name="Boston L."/>
            <person name="Williams M."/>
            <person name="Peterson D."/>
            <person name="Mcgee K."/>
            <person name="Jones D."/>
            <person name="Wendel J."/>
            <person name="Stelly D."/>
            <person name="Grimwood J."/>
            <person name="Schmutz J."/>
        </authorList>
    </citation>
    <scope>NUCLEOTIDE SEQUENCE [LARGE SCALE GENOMIC DNA]</scope>
    <source>
        <strain evidence="3">1808015.09</strain>
    </source>
</reference>
<dbReference type="InterPro" id="IPR012677">
    <property type="entry name" value="Nucleotide-bd_a/b_plait_sf"/>
</dbReference>
<evidence type="ECO:0000313" key="4">
    <source>
        <dbReference type="Proteomes" id="UP000323506"/>
    </source>
</evidence>
<dbReference type="SMART" id="SM00360">
    <property type="entry name" value="RRM"/>
    <property type="match status" value="1"/>
</dbReference>
<evidence type="ECO:0000313" key="3">
    <source>
        <dbReference type="EMBL" id="TYH22536.1"/>
    </source>
</evidence>
<dbReference type="Gene3D" id="3.30.70.330">
    <property type="match status" value="1"/>
</dbReference>
<dbReference type="Pfam" id="PF00076">
    <property type="entry name" value="RRM_1"/>
    <property type="match status" value="1"/>
</dbReference>
<evidence type="ECO:0000259" key="2">
    <source>
        <dbReference type="PROSITE" id="PS50102"/>
    </source>
</evidence>
<protein>
    <recommendedName>
        <fullName evidence="2">RRM domain-containing protein</fullName>
    </recommendedName>
</protein>
<organism evidence="3 4">
    <name type="scientific">Gossypium darwinii</name>
    <name type="common">Darwin's cotton</name>
    <name type="synonym">Gossypium barbadense var. darwinii</name>
    <dbReference type="NCBI Taxonomy" id="34276"/>
    <lineage>
        <taxon>Eukaryota</taxon>
        <taxon>Viridiplantae</taxon>
        <taxon>Streptophyta</taxon>
        <taxon>Embryophyta</taxon>
        <taxon>Tracheophyta</taxon>
        <taxon>Spermatophyta</taxon>
        <taxon>Magnoliopsida</taxon>
        <taxon>eudicotyledons</taxon>
        <taxon>Gunneridae</taxon>
        <taxon>Pentapetalae</taxon>
        <taxon>rosids</taxon>
        <taxon>malvids</taxon>
        <taxon>Malvales</taxon>
        <taxon>Malvaceae</taxon>
        <taxon>Malvoideae</taxon>
        <taxon>Gossypium</taxon>
    </lineage>
</organism>
<keyword evidence="1" id="KW-0694">RNA-binding</keyword>
<proteinExistence type="predicted"/>
<dbReference type="GO" id="GO:0003723">
    <property type="term" value="F:RNA binding"/>
    <property type="evidence" value="ECO:0007669"/>
    <property type="project" value="UniProtKB-UniRule"/>
</dbReference>
<name>A0A5D2GZ08_GOSDA</name>
<sequence length="87" mass="10163">MNDQRYNKSEILCIIITNPKLIINEISTKMDERILRQHFNVYGEVKHVVVYFSKAIVFVTFVGPSKAQIALQQQQHITLGRNVYIRT</sequence>
<dbReference type="AlphaFoldDB" id="A0A5D2GZ08"/>
<dbReference type="SUPFAM" id="SSF54928">
    <property type="entry name" value="RNA-binding domain, RBD"/>
    <property type="match status" value="1"/>
</dbReference>
<feature type="domain" description="RRM" evidence="2">
    <location>
        <begin position="19"/>
        <end position="87"/>
    </location>
</feature>
<evidence type="ECO:0000256" key="1">
    <source>
        <dbReference type="PROSITE-ProRule" id="PRU00176"/>
    </source>
</evidence>
<feature type="non-terminal residue" evidence="3">
    <location>
        <position position="87"/>
    </location>
</feature>
<keyword evidence="4" id="KW-1185">Reference proteome</keyword>
<dbReference type="InterPro" id="IPR035979">
    <property type="entry name" value="RBD_domain_sf"/>
</dbReference>
<dbReference type="Proteomes" id="UP000323506">
    <property type="component" value="Chromosome A04"/>
</dbReference>
<gene>
    <name evidence="3" type="ORF">ES288_A04G136300v1</name>
</gene>
<dbReference type="InterPro" id="IPR000504">
    <property type="entry name" value="RRM_dom"/>
</dbReference>
<accession>A0A5D2GZ08</accession>